<reference evidence="3" key="1">
    <citation type="submission" date="2017-02" db="UniProtKB">
        <authorList>
            <consortium name="WormBaseParasite"/>
        </authorList>
    </citation>
    <scope>IDENTIFICATION</scope>
</reference>
<dbReference type="EMBL" id="UZAF01019358">
    <property type="protein sequence ID" value="VDO59436.1"/>
    <property type="molecule type" value="Genomic_DNA"/>
</dbReference>
<gene>
    <name evidence="1" type="ORF">HPLM_LOCUS16303</name>
</gene>
<evidence type="ECO:0000313" key="3">
    <source>
        <dbReference type="WBParaSite" id="HPLM_0001631101-mRNA-1"/>
    </source>
</evidence>
<name>A0A0N4WX00_HAEPC</name>
<evidence type="ECO:0000313" key="1">
    <source>
        <dbReference type="EMBL" id="VDO59436.1"/>
    </source>
</evidence>
<dbReference type="Proteomes" id="UP000268014">
    <property type="component" value="Unassembled WGS sequence"/>
</dbReference>
<dbReference type="AlphaFoldDB" id="A0A0N4WX00"/>
<dbReference type="WBParaSite" id="HPLM_0001631101-mRNA-1">
    <property type="protein sequence ID" value="HPLM_0001631101-mRNA-1"/>
    <property type="gene ID" value="HPLM_0001631101"/>
</dbReference>
<evidence type="ECO:0000313" key="2">
    <source>
        <dbReference type="Proteomes" id="UP000268014"/>
    </source>
</evidence>
<dbReference type="OrthoDB" id="5901845at2759"/>
<protein>
    <submittedName>
        <fullName evidence="3">t-SNARE coiled-coil homology domain-containing protein</fullName>
    </submittedName>
</protein>
<organism evidence="3">
    <name type="scientific">Haemonchus placei</name>
    <name type="common">Barber's pole worm</name>
    <dbReference type="NCBI Taxonomy" id="6290"/>
    <lineage>
        <taxon>Eukaryota</taxon>
        <taxon>Metazoa</taxon>
        <taxon>Ecdysozoa</taxon>
        <taxon>Nematoda</taxon>
        <taxon>Chromadorea</taxon>
        <taxon>Rhabditida</taxon>
        <taxon>Rhabditina</taxon>
        <taxon>Rhabditomorpha</taxon>
        <taxon>Strongyloidea</taxon>
        <taxon>Trichostrongylidae</taxon>
        <taxon>Haemonchus</taxon>
    </lineage>
</organism>
<proteinExistence type="predicted"/>
<accession>A0A0N4WX00</accession>
<keyword evidence="2" id="KW-1185">Reference proteome</keyword>
<reference evidence="1 2" key="2">
    <citation type="submission" date="2018-11" db="EMBL/GenBank/DDBJ databases">
        <authorList>
            <consortium name="Pathogen Informatics"/>
        </authorList>
    </citation>
    <scope>NUCLEOTIDE SEQUENCE [LARGE SCALE GENOMIC DNA]</scope>
    <source>
        <strain evidence="1 2">MHpl1</strain>
    </source>
</reference>
<sequence>MSFTNALDSRAGCQLGNIYDYRLNTITYVQSEVRKALENNKLIAWFRADALKPRLNNISITEDNLSFLKIQLKKVRNEEFRNAIEPILEKLGEAVQNIRVVFSSLIDFDEMLNNALKDLYWDVNNGMEAIMNYGDIFHDAIMFVNESTIRVLEEISDVVSDEVCLTTSLIRLI</sequence>